<evidence type="ECO:0000313" key="2">
    <source>
        <dbReference type="EMBL" id="KEQ11921.1"/>
    </source>
</evidence>
<proteinExistence type="predicted"/>
<dbReference type="InterPro" id="IPR009081">
    <property type="entry name" value="PP-bd_ACP"/>
</dbReference>
<gene>
    <name evidence="2" type="ORF">GZ77_22700</name>
</gene>
<reference evidence="2 3" key="1">
    <citation type="submission" date="2014-06" db="EMBL/GenBank/DDBJ databases">
        <title>Whole Genome Sequences of Three Symbiotic Endozoicomonas Bacteria.</title>
        <authorList>
            <person name="Neave M.J."/>
            <person name="Apprill A."/>
            <person name="Voolstra C.R."/>
        </authorList>
    </citation>
    <scope>NUCLEOTIDE SEQUENCE [LARGE SCALE GENOMIC DNA]</scope>
    <source>
        <strain evidence="2 3">LMG 24815</strain>
    </source>
</reference>
<dbReference type="RefSeq" id="WP_034879063.1">
    <property type="nucleotide sequence ID" value="NZ_JOKG01000005.1"/>
</dbReference>
<organism evidence="2 3">
    <name type="scientific">Endozoicomonas montiporae</name>
    <dbReference type="NCBI Taxonomy" id="1027273"/>
    <lineage>
        <taxon>Bacteria</taxon>
        <taxon>Pseudomonadati</taxon>
        <taxon>Pseudomonadota</taxon>
        <taxon>Gammaproteobacteria</taxon>
        <taxon>Oceanospirillales</taxon>
        <taxon>Endozoicomonadaceae</taxon>
        <taxon>Endozoicomonas</taxon>
    </lineage>
</organism>
<sequence length="82" mass="9160">MTIFETLATIISDVLDEDDLEITPQTVADDAEDWDSLAQIQIIHAIEHELKIKFSLQEIEQLNHAGNVGDTVELISKKIEAS</sequence>
<evidence type="ECO:0000313" key="3">
    <source>
        <dbReference type="Proteomes" id="UP000028006"/>
    </source>
</evidence>
<accession>A0A081N0E8</accession>
<evidence type="ECO:0000259" key="1">
    <source>
        <dbReference type="PROSITE" id="PS50075"/>
    </source>
</evidence>
<protein>
    <recommendedName>
        <fullName evidence="1">Carrier domain-containing protein</fullName>
    </recommendedName>
</protein>
<dbReference type="EMBL" id="JOKG01000005">
    <property type="protein sequence ID" value="KEQ11921.1"/>
    <property type="molecule type" value="Genomic_DNA"/>
</dbReference>
<feature type="domain" description="Carrier" evidence="1">
    <location>
        <begin position="1"/>
        <end position="79"/>
    </location>
</feature>
<dbReference type="Proteomes" id="UP000028006">
    <property type="component" value="Unassembled WGS sequence"/>
</dbReference>
<dbReference type="Gene3D" id="1.10.1200.10">
    <property type="entry name" value="ACP-like"/>
    <property type="match status" value="1"/>
</dbReference>
<dbReference type="Pfam" id="PF00550">
    <property type="entry name" value="PP-binding"/>
    <property type="match status" value="1"/>
</dbReference>
<dbReference type="InterPro" id="IPR036736">
    <property type="entry name" value="ACP-like_sf"/>
</dbReference>
<dbReference type="SUPFAM" id="SSF47336">
    <property type="entry name" value="ACP-like"/>
    <property type="match status" value="1"/>
</dbReference>
<keyword evidence="3" id="KW-1185">Reference proteome</keyword>
<dbReference type="PROSITE" id="PS50075">
    <property type="entry name" value="CARRIER"/>
    <property type="match status" value="1"/>
</dbReference>
<comment type="caution">
    <text evidence="2">The sequence shown here is derived from an EMBL/GenBank/DDBJ whole genome shotgun (WGS) entry which is preliminary data.</text>
</comment>
<name>A0A081N0E8_9GAMM</name>
<dbReference type="AlphaFoldDB" id="A0A081N0E8"/>
<dbReference type="eggNOG" id="COG0236">
    <property type="taxonomic scope" value="Bacteria"/>
</dbReference>